<evidence type="ECO:0000259" key="1">
    <source>
        <dbReference type="Pfam" id="PF03435"/>
    </source>
</evidence>
<dbReference type="PANTHER" id="PTHR43781:SF1">
    <property type="entry name" value="SACCHAROPINE DEHYDROGENASE"/>
    <property type="match status" value="1"/>
</dbReference>
<evidence type="ECO:0000313" key="2">
    <source>
        <dbReference type="EMBL" id="NIK73259.1"/>
    </source>
</evidence>
<dbReference type="Pfam" id="PF03435">
    <property type="entry name" value="Sacchrp_dh_NADP"/>
    <property type="match status" value="1"/>
</dbReference>
<accession>A0A846MP62</accession>
<dbReference type="PANTHER" id="PTHR43781">
    <property type="entry name" value="SACCHAROPINE DEHYDROGENASE"/>
    <property type="match status" value="1"/>
</dbReference>
<evidence type="ECO:0000313" key="3">
    <source>
        <dbReference type="Proteomes" id="UP000537126"/>
    </source>
</evidence>
<dbReference type="InterPro" id="IPR036291">
    <property type="entry name" value="NAD(P)-bd_dom_sf"/>
</dbReference>
<protein>
    <submittedName>
        <fullName evidence="2">Short subunit dehydrogenase-like uncharacterized protein</fullName>
    </submittedName>
</protein>
<sequence length="359" mass="39686">MTKTTPLLIYGAYGFTGKLIVAEAVRRGLRPVLAGRSPEKTAAIAQQYGLEHRVFSLDDGIALQQALNDVQVILQCAGPFIHTVRPVLEACLATRTHYVDITGEIEVFEYLAAQSGRAEARGIVLLPGSGFDVVPSDCLAAHLKSLLPDAHKLTLAFKGVSRMSRGTAFTMVENLGKGGAVRRNGKIVEVPAAHETTRMDFGDGEISMAASIPWGDVSTAYYSTGIPNIQVFMALPKPMIDQMRKAYRWRWLLKLSSIKKYLKKQAEKRFTGPDKQLLKEGKSYLWGRVENPQGEAREARLITPEGYYLTSLTAVEIACRLLEPHRMKGFYTPSKAFGKDFILAFEGVKRIDLTPEPAR</sequence>
<name>A0A846MP62_9BACT</name>
<dbReference type="AlphaFoldDB" id="A0A846MP62"/>
<gene>
    <name evidence="2" type="ORF">FHS56_000745</name>
</gene>
<dbReference type="Gene3D" id="3.40.50.720">
    <property type="entry name" value="NAD(P)-binding Rossmann-like Domain"/>
    <property type="match status" value="1"/>
</dbReference>
<dbReference type="EMBL" id="JAASRN010000001">
    <property type="protein sequence ID" value="NIK73259.1"/>
    <property type="molecule type" value="Genomic_DNA"/>
</dbReference>
<keyword evidence="3" id="KW-1185">Reference proteome</keyword>
<comment type="caution">
    <text evidence="2">The sequence shown here is derived from an EMBL/GenBank/DDBJ whole genome shotgun (WGS) entry which is preliminary data.</text>
</comment>
<dbReference type="Proteomes" id="UP000537126">
    <property type="component" value="Unassembled WGS sequence"/>
</dbReference>
<proteinExistence type="predicted"/>
<feature type="domain" description="Saccharopine dehydrogenase NADP binding" evidence="1">
    <location>
        <begin position="8"/>
        <end position="124"/>
    </location>
</feature>
<dbReference type="RefSeq" id="WP_166918517.1">
    <property type="nucleotide sequence ID" value="NZ_JAASRN010000001.1"/>
</dbReference>
<dbReference type="InterPro" id="IPR005097">
    <property type="entry name" value="Sacchrp_dh_NADP-bd"/>
</dbReference>
<reference evidence="2 3" key="1">
    <citation type="submission" date="2020-03" db="EMBL/GenBank/DDBJ databases">
        <title>Genomic Encyclopedia of Type Strains, Phase IV (KMG-IV): sequencing the most valuable type-strain genomes for metagenomic binning, comparative biology and taxonomic classification.</title>
        <authorList>
            <person name="Goeker M."/>
        </authorList>
    </citation>
    <scope>NUCLEOTIDE SEQUENCE [LARGE SCALE GENOMIC DNA]</scope>
    <source>
        <strain evidence="2 3">DSM 5718</strain>
    </source>
</reference>
<organism evidence="2 3">
    <name type="scientific">Thermonema lapsum</name>
    <dbReference type="NCBI Taxonomy" id="28195"/>
    <lineage>
        <taxon>Bacteria</taxon>
        <taxon>Pseudomonadati</taxon>
        <taxon>Bacteroidota</taxon>
        <taxon>Cytophagia</taxon>
        <taxon>Cytophagales</taxon>
        <taxon>Thermonemataceae</taxon>
        <taxon>Thermonema</taxon>
    </lineage>
</organism>
<dbReference type="SUPFAM" id="SSF51735">
    <property type="entry name" value="NAD(P)-binding Rossmann-fold domains"/>
    <property type="match status" value="1"/>
</dbReference>